<gene>
    <name evidence="1" type="ORF">S2091_1886</name>
</gene>
<proteinExistence type="predicted"/>
<evidence type="ECO:0008006" key="3">
    <source>
        <dbReference type="Google" id="ProtNLM"/>
    </source>
</evidence>
<keyword evidence="2" id="KW-1185">Reference proteome</keyword>
<dbReference type="OrthoDB" id="8612466at2"/>
<comment type="caution">
    <text evidence="1">The sequence shown here is derived from an EMBL/GenBank/DDBJ whole genome shotgun (WGS) entry which is preliminary data.</text>
</comment>
<dbReference type="InterPro" id="IPR056546">
    <property type="entry name" value="MreB_MamK-like"/>
</dbReference>
<sequence length="163" mass="18132">MANFFKQTVYVQISAQKLTVTSPESGKFISETPWIAINKKLPVNKMVVSIGEDAYQLRGQPDTEVINPFTHPRSLFSDFTCAEYLIKSFIKKLEIKNFFAPNPIIIIHPLVDPEGGFTQIEFRVMRELALGAGASKAIVWVGSTLSNQDIISGLFPLSGKIIE</sequence>
<dbReference type="EMBL" id="PUGF01000007">
    <property type="protein sequence ID" value="PRC93499.1"/>
    <property type="molecule type" value="Genomic_DNA"/>
</dbReference>
<dbReference type="RefSeq" id="WP_105531541.1">
    <property type="nucleotide sequence ID" value="NZ_PUGF01000007.1"/>
</dbReference>
<organism evidence="1 2">
    <name type="scientific">Solimicrobium silvestre</name>
    <dbReference type="NCBI Taxonomy" id="2099400"/>
    <lineage>
        <taxon>Bacteria</taxon>
        <taxon>Pseudomonadati</taxon>
        <taxon>Pseudomonadota</taxon>
        <taxon>Betaproteobacteria</taxon>
        <taxon>Burkholderiales</taxon>
        <taxon>Oxalobacteraceae</taxon>
        <taxon>Solimicrobium</taxon>
    </lineage>
</organism>
<dbReference type="Proteomes" id="UP000237839">
    <property type="component" value="Unassembled WGS sequence"/>
</dbReference>
<dbReference type="AlphaFoldDB" id="A0A2S9H0J3"/>
<dbReference type="Pfam" id="PF06723">
    <property type="entry name" value="MreB_Mbl"/>
    <property type="match status" value="1"/>
</dbReference>
<protein>
    <recommendedName>
        <fullName evidence="3">Rod shape-determining protein MreB</fullName>
    </recommendedName>
</protein>
<name>A0A2S9H0J3_9BURK</name>
<evidence type="ECO:0000313" key="1">
    <source>
        <dbReference type="EMBL" id="PRC93499.1"/>
    </source>
</evidence>
<accession>A0A2S9H0J3</accession>
<reference evidence="1 2" key="1">
    <citation type="submission" date="2018-02" db="EMBL/GenBank/DDBJ databases">
        <title>Solimicrobium silvestre gen. nov., sp. nov., isolated from alpine forest soil.</title>
        <authorList>
            <person name="Margesin R."/>
            <person name="Albuquerque L."/>
            <person name="Zhang D.-C."/>
            <person name="Froufe H.J.C."/>
            <person name="Severino R."/>
            <person name="Roxo I."/>
            <person name="Egas C."/>
            <person name="Da Costa M.S."/>
        </authorList>
    </citation>
    <scope>NUCLEOTIDE SEQUENCE [LARGE SCALE GENOMIC DNA]</scope>
    <source>
        <strain evidence="1 2">S20-91</strain>
    </source>
</reference>
<dbReference type="Gene3D" id="3.30.420.40">
    <property type="match status" value="1"/>
</dbReference>
<evidence type="ECO:0000313" key="2">
    <source>
        <dbReference type="Proteomes" id="UP000237839"/>
    </source>
</evidence>